<comment type="catalytic activity">
    <reaction evidence="9 10">
        <text>oxaloacetate + ATP = phosphoenolpyruvate + ADP + CO2</text>
        <dbReference type="Rhea" id="RHEA:18617"/>
        <dbReference type="ChEBI" id="CHEBI:16452"/>
        <dbReference type="ChEBI" id="CHEBI:16526"/>
        <dbReference type="ChEBI" id="CHEBI:30616"/>
        <dbReference type="ChEBI" id="CHEBI:58702"/>
        <dbReference type="ChEBI" id="CHEBI:456216"/>
        <dbReference type="EC" id="4.1.1.49"/>
    </reaction>
</comment>
<evidence type="ECO:0000256" key="4">
    <source>
        <dbReference type="ARBA" id="ARBA00022432"/>
    </source>
</evidence>
<protein>
    <recommendedName>
        <fullName evidence="3 10">Phosphoenolpyruvate carboxykinase (ATP)</fullName>
        <shortName evidence="10">PCK</shortName>
        <shortName evidence="10">PEP carboxykinase</shortName>
        <shortName evidence="10">PEPCK</shortName>
        <ecNumber evidence="3 10">4.1.1.49</ecNumber>
    </recommendedName>
</protein>
<feature type="binding site" evidence="10">
    <location>
        <position position="286"/>
    </location>
    <ligand>
        <name>ATP</name>
        <dbReference type="ChEBI" id="CHEBI:30616"/>
    </ligand>
</feature>
<feature type="binding site" evidence="10">
    <location>
        <begin position="237"/>
        <end position="245"/>
    </location>
    <ligand>
        <name>ATP</name>
        <dbReference type="ChEBI" id="CHEBI:30616"/>
    </ligand>
</feature>
<evidence type="ECO:0000256" key="10">
    <source>
        <dbReference type="HAMAP-Rule" id="MF_00453"/>
    </source>
</evidence>
<feature type="binding site" evidence="10">
    <location>
        <position position="450"/>
    </location>
    <ligand>
        <name>ATP</name>
        <dbReference type="ChEBI" id="CHEBI:30616"/>
    </ligand>
</feature>
<keyword evidence="5 10" id="KW-0547">Nucleotide-binding</keyword>
<feature type="binding site" evidence="10">
    <location>
        <position position="196"/>
    </location>
    <ligand>
        <name>substrate</name>
    </ligand>
</feature>
<feature type="binding site" evidence="10">
    <location>
        <position position="221"/>
    </location>
    <ligand>
        <name>Mn(2+)</name>
        <dbReference type="ChEBI" id="CHEBI:29035"/>
    </ligand>
</feature>
<keyword evidence="7 10" id="KW-0067">ATP-binding</keyword>
<keyword evidence="10" id="KW-0464">Manganese</keyword>
<dbReference type="PANTHER" id="PTHR30031">
    <property type="entry name" value="PHOSPHOENOLPYRUVATE CARBOXYKINASE ATP"/>
    <property type="match status" value="1"/>
</dbReference>
<dbReference type="PANTHER" id="PTHR30031:SF0">
    <property type="entry name" value="PHOSPHOENOLPYRUVATE CARBOXYKINASE (ATP)"/>
    <property type="match status" value="1"/>
</dbReference>
<dbReference type="SUPFAM" id="SSF53795">
    <property type="entry name" value="PEP carboxykinase-like"/>
    <property type="match status" value="1"/>
</dbReference>
<comment type="cofactor">
    <cofactor evidence="10">
        <name>Mn(2+)</name>
        <dbReference type="ChEBI" id="CHEBI:29035"/>
    </cofactor>
    <text evidence="10">Binds 1 Mn(2+) ion per subunit.</text>
</comment>
<keyword evidence="10" id="KW-0479">Metal-binding</keyword>
<accession>A0ABV4XHP8</accession>
<keyword evidence="12" id="KW-1185">Reference proteome</keyword>
<dbReference type="NCBIfam" id="NF006822">
    <property type="entry name" value="PRK09344.1-4"/>
    <property type="match status" value="1"/>
</dbReference>
<dbReference type="CDD" id="cd00484">
    <property type="entry name" value="PEPCK_ATP"/>
    <property type="match status" value="1"/>
</dbReference>
<dbReference type="PIRSF" id="PIRSF006294">
    <property type="entry name" value="PEP_crbxkin"/>
    <property type="match status" value="1"/>
</dbReference>
<reference evidence="11 12" key="1">
    <citation type="submission" date="2024-09" db="EMBL/GenBank/DDBJ databases">
        <title>Floridaenema gen nov. (Aerosakkonemataceae, Aerosakkonematales ord. nov., Cyanobacteria) from benthic tropical and subtropical fresh waters, with the description of four new species.</title>
        <authorList>
            <person name="Moretto J.A."/>
            <person name="Berthold D.E."/>
            <person name="Lefler F.W."/>
            <person name="Huang I.-S."/>
            <person name="Laughinghouse H. IV."/>
        </authorList>
    </citation>
    <scope>NUCLEOTIDE SEQUENCE [LARGE SCALE GENOMIC DNA]</scope>
    <source>
        <strain evidence="11 12">BLCC-F46</strain>
    </source>
</reference>
<feature type="binding site" evidence="10">
    <location>
        <position position="324"/>
    </location>
    <ligand>
        <name>ATP</name>
        <dbReference type="ChEBI" id="CHEBI:30616"/>
    </ligand>
</feature>
<dbReference type="EC" id="4.1.1.49" evidence="3 10"/>
<dbReference type="InterPro" id="IPR001272">
    <property type="entry name" value="PEP_carboxykinase_ATP"/>
</dbReference>
<feature type="binding site" evidence="10">
    <location>
        <position position="202"/>
    </location>
    <ligand>
        <name>substrate</name>
    </ligand>
</feature>
<evidence type="ECO:0000256" key="3">
    <source>
        <dbReference type="ARBA" id="ARBA00012363"/>
    </source>
</evidence>
<keyword evidence="4 10" id="KW-0312">Gluconeogenesis</keyword>
<comment type="pathway">
    <text evidence="1 10">Carbohydrate biosynthesis; gluconeogenesis.</text>
</comment>
<feature type="binding site" evidence="10">
    <location>
        <position position="61"/>
    </location>
    <ligand>
        <name>substrate</name>
    </ligand>
</feature>
<evidence type="ECO:0000256" key="2">
    <source>
        <dbReference type="ARBA" id="ARBA00006052"/>
    </source>
</evidence>
<evidence type="ECO:0000256" key="9">
    <source>
        <dbReference type="ARBA" id="ARBA00047371"/>
    </source>
</evidence>
<dbReference type="GO" id="GO:0004612">
    <property type="term" value="F:phosphoenolpyruvate carboxykinase (ATP) activity"/>
    <property type="evidence" value="ECO:0007669"/>
    <property type="project" value="UniProtKB-EC"/>
</dbReference>
<comment type="similarity">
    <text evidence="2 10">Belongs to the phosphoenolpyruvate carboxykinase (ATP) family.</text>
</comment>
<dbReference type="Gene3D" id="2.170.8.10">
    <property type="entry name" value="Phosphoenolpyruvate Carboxykinase, domain 2"/>
    <property type="match status" value="1"/>
</dbReference>
<comment type="caution">
    <text evidence="11">The sequence shown here is derived from an EMBL/GenBank/DDBJ whole genome shotgun (WGS) entry which is preliminary data.</text>
</comment>
<keyword evidence="8 10" id="KW-0456">Lyase</keyword>
<dbReference type="NCBIfam" id="NF006820">
    <property type="entry name" value="PRK09344.1-2"/>
    <property type="match status" value="1"/>
</dbReference>
<feature type="binding site" evidence="10">
    <location>
        <position position="202"/>
    </location>
    <ligand>
        <name>Mn(2+)</name>
        <dbReference type="ChEBI" id="CHEBI:29035"/>
    </ligand>
</feature>
<dbReference type="PROSITE" id="PS00532">
    <property type="entry name" value="PEPCK_ATP"/>
    <property type="match status" value="1"/>
</dbReference>
<dbReference type="RefSeq" id="WP_413275277.1">
    <property type="nucleotide sequence ID" value="NZ_JBHFNQ010000270.1"/>
</dbReference>
<dbReference type="InterPro" id="IPR015994">
    <property type="entry name" value="PEPCK_ATP_CS"/>
</dbReference>
<proteinExistence type="inferred from homology"/>
<keyword evidence="6 10" id="KW-0210">Decarboxylase</keyword>
<dbReference type="NCBIfam" id="NF006821">
    <property type="entry name" value="PRK09344.1-3"/>
    <property type="match status" value="1"/>
</dbReference>
<dbReference type="SUPFAM" id="SSF68923">
    <property type="entry name" value="PEP carboxykinase N-terminal domain"/>
    <property type="match status" value="1"/>
</dbReference>
<organism evidence="11 12">
    <name type="scientific">Floridaenema aerugineum BLCC-F46</name>
    <dbReference type="NCBI Taxonomy" id="3153654"/>
    <lineage>
        <taxon>Bacteria</taxon>
        <taxon>Bacillati</taxon>
        <taxon>Cyanobacteriota</taxon>
        <taxon>Cyanophyceae</taxon>
        <taxon>Oscillatoriophycideae</taxon>
        <taxon>Aerosakkonematales</taxon>
        <taxon>Aerosakkonemataceae</taxon>
        <taxon>Floridanema</taxon>
        <taxon>Floridanema aerugineum</taxon>
    </lineage>
</organism>
<name>A0ABV4XHP8_9CYAN</name>
<evidence type="ECO:0000313" key="12">
    <source>
        <dbReference type="Proteomes" id="UP001576774"/>
    </source>
</evidence>
<evidence type="ECO:0000256" key="1">
    <source>
        <dbReference type="ARBA" id="ARBA00004742"/>
    </source>
</evidence>
<evidence type="ECO:0000256" key="6">
    <source>
        <dbReference type="ARBA" id="ARBA00022793"/>
    </source>
</evidence>
<comment type="subcellular location">
    <subcellularLocation>
        <location evidence="10">Cytoplasm</location>
    </subcellularLocation>
</comment>
<evidence type="ECO:0000256" key="7">
    <source>
        <dbReference type="ARBA" id="ARBA00022840"/>
    </source>
</evidence>
<dbReference type="Gene3D" id="3.40.449.10">
    <property type="entry name" value="Phosphoenolpyruvate Carboxykinase, domain 1"/>
    <property type="match status" value="1"/>
</dbReference>
<evidence type="ECO:0000256" key="5">
    <source>
        <dbReference type="ARBA" id="ARBA00022741"/>
    </source>
</evidence>
<comment type="caution">
    <text evidence="10">Lacks conserved residue(s) required for the propagation of feature annotation.</text>
</comment>
<dbReference type="Proteomes" id="UP001576774">
    <property type="component" value="Unassembled WGS sequence"/>
</dbReference>
<keyword evidence="10" id="KW-0963">Cytoplasm</keyword>
<sequence>MSQTGFIASSYGLDQHGISHTGILFWNLSTAALYEESARRREGLISHLGPLVVRTGQYTGRSPNDKFIVKEPESDRHIWWGKVNQPFDPLKFENLYARMLAYLQGRDLFIQDCYAGADSNYRICVRVITETAWHSLFARNLFIRPNQDELASFIPDFTIINLPNFHAVPDLDGTRTDAFIIVNFARRLILIGGTSYAGEIKKSVFTILNYLLPHKKVLSMHCSANIGADGDTAIFFGLSGTGKTTLSADPNRTLIGDDEHGWSDRGIFNFEGGCYAKVIRLSPVAEPEIYKTTRSFGTILENVAINPVTRRLDLDDDSLTENTRAAYPLSHIPNASRTGLGNHPKNVIFLTADAFGVMPPIAQLTKEQAMYHFLSGYTAKVAGTERGMGSEPQATFSACFGAPFMALHPSVYAELLGKRISENNVKVWLVNTGWTGGPYGVGHRMSIKHTRALLTAALTGALDNIAMEEDPVFGFLVPERCPGVPKDVLKPRLTWRDPAAYDLQAQKLAQMFIDNFQQFTDVVDSQIMQGAPRVAIAV</sequence>
<dbReference type="HAMAP" id="MF_00453">
    <property type="entry name" value="PEPCK_ATP"/>
    <property type="match status" value="1"/>
</dbReference>
<dbReference type="Gene3D" id="3.90.228.20">
    <property type="match status" value="1"/>
</dbReference>
<feature type="binding site" evidence="10">
    <location>
        <position position="258"/>
    </location>
    <ligand>
        <name>Mn(2+)</name>
        <dbReference type="ChEBI" id="CHEBI:29035"/>
    </ligand>
</feature>
<evidence type="ECO:0000256" key="8">
    <source>
        <dbReference type="ARBA" id="ARBA00023239"/>
    </source>
</evidence>
<gene>
    <name evidence="10" type="primary">pckA</name>
    <name evidence="11" type="ORF">ACE1CC_36220</name>
</gene>
<dbReference type="InterPro" id="IPR013035">
    <property type="entry name" value="PEP_carboxykinase_C"/>
</dbReference>
<feature type="binding site" evidence="10">
    <location>
        <position position="202"/>
    </location>
    <ligand>
        <name>ATP</name>
        <dbReference type="ChEBI" id="CHEBI:30616"/>
    </ligand>
</feature>
<feature type="binding site" evidence="10">
    <location>
        <position position="324"/>
    </location>
    <ligand>
        <name>substrate</name>
    </ligand>
</feature>
<dbReference type="InterPro" id="IPR008210">
    <property type="entry name" value="PEP_carboxykinase_N"/>
</dbReference>
<dbReference type="Pfam" id="PF01293">
    <property type="entry name" value="PEPCK_ATP"/>
    <property type="match status" value="1"/>
</dbReference>
<dbReference type="NCBIfam" id="TIGR00224">
    <property type="entry name" value="pckA"/>
    <property type="match status" value="1"/>
</dbReference>
<comment type="function">
    <text evidence="10">Involved in the gluconeogenesis. Catalyzes the conversion of oxaloacetate (OAA) to phosphoenolpyruvate (PEP) through direct phosphoryl transfer between the nucleoside triphosphate and OAA.</text>
</comment>
<dbReference type="EMBL" id="JBHFNQ010000270">
    <property type="protein sequence ID" value="MFB2882325.1"/>
    <property type="molecule type" value="Genomic_DNA"/>
</dbReference>
<feature type="binding site" evidence="10">
    <location>
        <position position="221"/>
    </location>
    <ligand>
        <name>ATP</name>
        <dbReference type="ChEBI" id="CHEBI:30616"/>
    </ligand>
</feature>
<evidence type="ECO:0000313" key="11">
    <source>
        <dbReference type="EMBL" id="MFB2882325.1"/>
    </source>
</evidence>